<evidence type="ECO:0000313" key="2">
    <source>
        <dbReference type="EMBL" id="SAK21663.1"/>
    </source>
</evidence>
<reference evidence="2 3" key="1">
    <citation type="submission" date="2016-04" db="EMBL/GenBank/DDBJ databases">
        <authorList>
            <person name="Peeters C."/>
        </authorList>
    </citation>
    <scope>NUCLEOTIDE SEQUENCE [LARGE SCALE GENOMIC DNA]</scope>
    <source>
        <strain evidence="2">LMG 29311</strain>
    </source>
</reference>
<feature type="domain" description="SGNH hydrolase-type esterase" evidence="1">
    <location>
        <begin position="50"/>
        <end position="238"/>
    </location>
</feature>
<dbReference type="EMBL" id="FKJW01000003">
    <property type="protein sequence ID" value="SAK21663.1"/>
    <property type="molecule type" value="Genomic_DNA"/>
</dbReference>
<proteinExistence type="predicted"/>
<evidence type="ECO:0000259" key="1">
    <source>
        <dbReference type="Pfam" id="PF13472"/>
    </source>
</evidence>
<protein>
    <submittedName>
        <fullName evidence="2">GDSL family lipase</fullName>
    </submittedName>
</protein>
<dbReference type="Pfam" id="PF13472">
    <property type="entry name" value="Lipase_GDSL_2"/>
    <property type="match status" value="1"/>
</dbReference>
<dbReference type="GO" id="GO:0016788">
    <property type="term" value="F:hydrolase activity, acting on ester bonds"/>
    <property type="evidence" value="ECO:0007669"/>
    <property type="project" value="UniProtKB-ARBA"/>
</dbReference>
<dbReference type="RefSeq" id="WP_088925971.1">
    <property type="nucleotide sequence ID" value="NZ_CADFGW010000016.1"/>
</dbReference>
<dbReference type="InterPro" id="IPR036514">
    <property type="entry name" value="SGNH_hydro_sf"/>
</dbReference>
<dbReference type="Gene3D" id="3.40.50.1110">
    <property type="entry name" value="SGNH hydrolase"/>
    <property type="match status" value="1"/>
</dbReference>
<organism evidence="2 3">
    <name type="scientific">Burkholderia multivorans</name>
    <dbReference type="NCBI Taxonomy" id="87883"/>
    <lineage>
        <taxon>Bacteria</taxon>
        <taxon>Pseudomonadati</taxon>
        <taxon>Pseudomonadota</taxon>
        <taxon>Betaproteobacteria</taxon>
        <taxon>Burkholderiales</taxon>
        <taxon>Burkholderiaceae</taxon>
        <taxon>Burkholderia</taxon>
        <taxon>Burkholderia cepacia complex</taxon>
    </lineage>
</organism>
<dbReference type="InterPro" id="IPR051532">
    <property type="entry name" value="Ester_Hydrolysis_Enzymes"/>
</dbReference>
<sequence>MRIGSGQRRFLAVAVILYCATASWDVRRGAGEGHAIRNASADTIPPMISFFGDSTTKGEQTIAGRLINTVNNEPDIVQSMLQARFGPTVVVDNQGVGGTEAAQLLNGTDGIHAAFARVMAASPAKIVVLNFALNDSYYSEKPKAGVPSESVSDYWSNMAQLCLLARQYGKICVLEEPNPVDGVEISNAPIYGYVYVLRQIASQLDAPLVPQFDQFRTLPNWRSWLSEDQTHPTDAGYAYKAANTEAVLRPIVAHLLGASRM</sequence>
<dbReference type="InterPro" id="IPR013830">
    <property type="entry name" value="SGNH_hydro"/>
</dbReference>
<dbReference type="AlphaFoldDB" id="A0ABD7LK11"/>
<name>A0ABD7LK11_9BURK</name>
<comment type="caution">
    <text evidence="2">The sequence shown here is derived from an EMBL/GenBank/DDBJ whole genome shotgun (WGS) entry which is preliminary data.</text>
</comment>
<evidence type="ECO:0000313" key="3">
    <source>
        <dbReference type="Proteomes" id="UP000196218"/>
    </source>
</evidence>
<accession>A0ABD7LK11</accession>
<gene>
    <name evidence="2" type="ORF">UA18_02772</name>
</gene>
<dbReference type="SUPFAM" id="SSF52266">
    <property type="entry name" value="SGNH hydrolase"/>
    <property type="match status" value="1"/>
</dbReference>
<dbReference type="CDD" id="cd00229">
    <property type="entry name" value="SGNH_hydrolase"/>
    <property type="match status" value="1"/>
</dbReference>
<dbReference type="PANTHER" id="PTHR30383">
    <property type="entry name" value="THIOESTERASE 1/PROTEASE 1/LYSOPHOSPHOLIPASE L1"/>
    <property type="match status" value="1"/>
</dbReference>
<dbReference type="Proteomes" id="UP000196218">
    <property type="component" value="Unassembled WGS sequence"/>
</dbReference>